<dbReference type="Pfam" id="PF14652">
    <property type="entry name" value="DUF4457"/>
    <property type="match status" value="2"/>
</dbReference>
<feature type="compositionally biased region" description="Basic and acidic residues" evidence="1">
    <location>
        <begin position="191"/>
        <end position="200"/>
    </location>
</feature>
<feature type="compositionally biased region" description="Basic and acidic residues" evidence="1">
    <location>
        <begin position="680"/>
        <end position="690"/>
    </location>
</feature>
<feature type="compositionally biased region" description="Low complexity" evidence="1">
    <location>
        <begin position="29"/>
        <end position="38"/>
    </location>
</feature>
<feature type="compositionally biased region" description="Basic and acidic residues" evidence="1">
    <location>
        <begin position="631"/>
        <end position="640"/>
    </location>
</feature>
<feature type="compositionally biased region" description="Pro residues" evidence="1">
    <location>
        <begin position="290"/>
        <end position="302"/>
    </location>
</feature>
<feature type="region of interest" description="Disordered" evidence="1">
    <location>
        <begin position="622"/>
        <end position="717"/>
    </location>
</feature>
<sequence length="1416" mass="155791">NVGSEPHLQPTRQLLQRQIASHARLRAPQQVSSKSVSQPACGPRHQRLTRPPSLLSGTDCGRRTLFREAEEALRRNSRTAPSKVQRRGWHQKSVQIRTEAGPRLHIEPPLDYPEDFEPCGAVSVKAKDASGDHPQGTKSPTSSTPCDLNFSLLNTHGCPDPPSSVDRERILLTIQDVMELRKSLELSVSLQRKEKDHSSDEYDSIEEDVLSGPEPEDPALAGCPREDPPLSSGDSVPKDVPEDQETEGRLPQGPDALVVLEFNPASKSNKKERNLSAKRKDNAEVFVPSKPEPSLNPQPPTVFPDQERVCSRPGSRRERPLSATRKPVQEAEDREEDASAVLRAIQVENEALQRVILSRKAEPPASPPQDTEGPPAKSWTSLLKEETPEPPPITVATSTQEPARAAEGARAVSEAMDRIGLLGSRQQQKLLQVLQATESDSAQRHQVVARAEAQVLDPEDTSGPKAEEIKDVVCVTVEILSNWGNSSCVGLTEVEFFDLSNTKLYVSPHDVDIRSANTPGDPGHLVNRNLASKKDPSLWMSPSPPPLQLFFIIRNTRQLRDFGLSKVKVWNYWTADGDLDIGAKDVKLYVNKKLIFDGTLDRGGGEAPAGQSILMGLPHESMENSVSAPSDESKDARKMAGTDGDEELGVSYSQPAEKAEDVKVASQGNAFGERMSSPDCTKDSLAKAEEEVSCSAAPSSTGGAPTGPPHSPAAERPPFLDQELSLIQQLENLTGRKISEPPGKTPSWLQPAPAGRGRKQGGPKSKPLWLSPEKPLDWRGRLPSDAVIREGPGETEAKGPRREPGRPSSWNVIAGERVQRATPKVCVDDIFSQPANREHPASGRRGLRKDPRSNSQGDGQPAGRGKQARKAVLGSSTSARTARIKAGRRGRERISSREKKPHPSQNNPQMGGIIKHFGDTILFTTDDDILEAIFCSDETLDLDVESLCSLQAEEALRRPSTADGQGDERPYTQAGSWAEDQVLEPEMPPSPPVPEVTTPEPGVYHGICLQLNFTASWGDLHYLGLTGLEVVGRDGQALPIHLHQISACPRDLNELPEYTDDSRTLDKLIDGANITMEDEHMWLIPFSPGLDHVVTIRFDRAESIAGLRFWNYNKSPEDTYRGAKVVHVSLDGLCVSPPEGFLIRKGPGNCHFDFAQEILFVDYLRARLLPQPAQRLDTKSLERASMDYEAPLMPCGFIFQFQLLTSWGDPYYIGLTGLELYDERGEKIPLSENNIAAFPDSVNSLEGVCGDVRTPDKLIDQVNDTNDGRHMWLAPILPGLVNRVYVIFDLPTTVSMIKLWNYAKTPHRGVKEFGLLVDDLLVYNGILAMVGHLVGGILPTCEPTVPYHTILFTEDTNICQQEKHTAISHQVEDQDVQMMNENQIVSNSKRKQNAADPALRPKTCISEKEAARRWRC</sequence>
<proteinExistence type="predicted"/>
<name>A0A8D1RX83_PIG</name>
<feature type="compositionally biased region" description="Basic and acidic residues" evidence="1">
    <location>
        <begin position="305"/>
        <end position="320"/>
    </location>
</feature>
<feature type="region of interest" description="Disordered" evidence="1">
    <location>
        <begin position="73"/>
        <end position="93"/>
    </location>
</feature>
<organism evidence="3 4">
    <name type="scientific">Sus scrofa</name>
    <name type="common">Pig</name>
    <dbReference type="NCBI Taxonomy" id="9823"/>
    <lineage>
        <taxon>Eukaryota</taxon>
        <taxon>Metazoa</taxon>
        <taxon>Chordata</taxon>
        <taxon>Craniata</taxon>
        <taxon>Vertebrata</taxon>
        <taxon>Euteleostomi</taxon>
        <taxon>Mammalia</taxon>
        <taxon>Eutheria</taxon>
        <taxon>Laurasiatheria</taxon>
        <taxon>Artiodactyla</taxon>
        <taxon>Suina</taxon>
        <taxon>Suidae</taxon>
        <taxon>Sus</taxon>
    </lineage>
</organism>
<feature type="compositionally biased region" description="Basic residues" evidence="1">
    <location>
        <begin position="882"/>
        <end position="891"/>
    </location>
</feature>
<dbReference type="Proteomes" id="UP000694724">
    <property type="component" value="Unplaced"/>
</dbReference>
<feature type="domain" description="KATNIP" evidence="2">
    <location>
        <begin position="1011"/>
        <end position="1329"/>
    </location>
</feature>
<dbReference type="InterPro" id="IPR027859">
    <property type="entry name" value="KATNIP_dom"/>
</dbReference>
<protein>
    <recommendedName>
        <fullName evidence="2">KATNIP domain-containing protein</fullName>
    </recommendedName>
</protein>
<dbReference type="PANTHER" id="PTHR21534:SF0">
    <property type="entry name" value="KATANIN-INTERACTING PROTEIN"/>
    <property type="match status" value="1"/>
</dbReference>
<reference evidence="3" key="1">
    <citation type="submission" date="2025-08" db="UniProtKB">
        <authorList>
            <consortium name="Ensembl"/>
        </authorList>
    </citation>
    <scope>IDENTIFICATION</scope>
</reference>
<feature type="compositionally biased region" description="Basic and acidic residues" evidence="1">
    <location>
        <begin position="774"/>
        <end position="805"/>
    </location>
</feature>
<feature type="compositionally biased region" description="Basic and acidic residues" evidence="1">
    <location>
        <begin position="269"/>
        <end position="283"/>
    </location>
</feature>
<feature type="compositionally biased region" description="Acidic residues" evidence="1">
    <location>
        <begin position="201"/>
        <end position="217"/>
    </location>
</feature>
<dbReference type="InterPro" id="IPR026704">
    <property type="entry name" value="KATNIP"/>
</dbReference>
<evidence type="ECO:0000259" key="2">
    <source>
        <dbReference type="Pfam" id="PF14652"/>
    </source>
</evidence>
<feature type="domain" description="KATNIP" evidence="2">
    <location>
        <begin position="463"/>
        <end position="601"/>
    </location>
</feature>
<dbReference type="PANTHER" id="PTHR21534">
    <property type="entry name" value="KATANIN-INTERACTING PROTEIN"/>
    <property type="match status" value="1"/>
</dbReference>
<feature type="region of interest" description="Disordered" evidence="1">
    <location>
        <begin position="356"/>
        <end position="411"/>
    </location>
</feature>
<dbReference type="Ensembl" id="ENSSSCT00055053923.1">
    <property type="protein sequence ID" value="ENSSSCP00055043026.1"/>
    <property type="gene ID" value="ENSSSCG00055026228.1"/>
</dbReference>
<accession>A0A8D1RX83</accession>
<feature type="region of interest" description="Disordered" evidence="1">
    <location>
        <begin position="21"/>
        <end position="59"/>
    </location>
</feature>
<evidence type="ECO:0000313" key="4">
    <source>
        <dbReference type="Proteomes" id="UP000694724"/>
    </source>
</evidence>
<evidence type="ECO:0000313" key="3">
    <source>
        <dbReference type="Ensembl" id="ENSSSCP00055043026.1"/>
    </source>
</evidence>
<evidence type="ECO:0000256" key="1">
    <source>
        <dbReference type="SAM" id="MobiDB-lite"/>
    </source>
</evidence>
<feature type="region of interest" description="Disordered" evidence="1">
    <location>
        <begin position="730"/>
        <end position="913"/>
    </location>
</feature>
<feature type="compositionally biased region" description="Low complexity" evidence="1">
    <location>
        <begin position="693"/>
        <end position="703"/>
    </location>
</feature>
<feature type="region of interest" description="Disordered" evidence="1">
    <location>
        <begin position="189"/>
        <end position="337"/>
    </location>
</feature>